<keyword evidence="1" id="KW-0812">Transmembrane</keyword>
<reference evidence="3" key="1">
    <citation type="journal article" date="2019" name="Int. J. Syst. Evol. Microbiol.">
        <title>The Global Catalogue of Microorganisms (GCM) 10K type strain sequencing project: providing services to taxonomists for standard genome sequencing and annotation.</title>
        <authorList>
            <consortium name="The Broad Institute Genomics Platform"/>
            <consortium name="The Broad Institute Genome Sequencing Center for Infectious Disease"/>
            <person name="Wu L."/>
            <person name="Ma J."/>
        </authorList>
    </citation>
    <scope>NUCLEOTIDE SEQUENCE [LARGE SCALE GENOMIC DNA]</scope>
    <source>
        <strain evidence="3">JCM 17125</strain>
    </source>
</reference>
<comment type="caution">
    <text evidence="2">The sequence shown here is derived from an EMBL/GenBank/DDBJ whole genome shotgun (WGS) entry which is preliminary data.</text>
</comment>
<feature type="transmembrane region" description="Helical" evidence="1">
    <location>
        <begin position="124"/>
        <end position="150"/>
    </location>
</feature>
<evidence type="ECO:0000256" key="1">
    <source>
        <dbReference type="SAM" id="Phobius"/>
    </source>
</evidence>
<feature type="transmembrane region" description="Helical" evidence="1">
    <location>
        <begin position="332"/>
        <end position="351"/>
    </location>
</feature>
<evidence type="ECO:0000313" key="3">
    <source>
        <dbReference type="Proteomes" id="UP001501468"/>
    </source>
</evidence>
<organism evidence="2 3">
    <name type="scientific">Terrabacter ginsenosidimutans</name>
    <dbReference type="NCBI Taxonomy" id="490575"/>
    <lineage>
        <taxon>Bacteria</taxon>
        <taxon>Bacillati</taxon>
        <taxon>Actinomycetota</taxon>
        <taxon>Actinomycetes</taxon>
        <taxon>Micrococcales</taxon>
        <taxon>Intrasporangiaceae</taxon>
        <taxon>Terrabacter</taxon>
    </lineage>
</organism>
<dbReference type="Proteomes" id="UP001501468">
    <property type="component" value="Unassembled WGS sequence"/>
</dbReference>
<keyword evidence="3" id="KW-1185">Reference proteome</keyword>
<feature type="transmembrane region" description="Helical" evidence="1">
    <location>
        <begin position="255"/>
        <end position="275"/>
    </location>
</feature>
<feature type="transmembrane region" description="Helical" evidence="1">
    <location>
        <begin position="21"/>
        <end position="40"/>
    </location>
</feature>
<feature type="transmembrane region" description="Helical" evidence="1">
    <location>
        <begin position="170"/>
        <end position="200"/>
    </location>
</feature>
<feature type="transmembrane region" description="Helical" evidence="1">
    <location>
        <begin position="90"/>
        <end position="112"/>
    </location>
</feature>
<evidence type="ECO:0008006" key="4">
    <source>
        <dbReference type="Google" id="ProtNLM"/>
    </source>
</evidence>
<gene>
    <name evidence="2" type="ORF">GCM10022399_25050</name>
</gene>
<accession>A0ABP7DPI0</accession>
<protein>
    <recommendedName>
        <fullName evidence="4">Glycosyltransferase RgtA/B/C/D-like domain-containing protein</fullName>
    </recommendedName>
</protein>
<keyword evidence="1" id="KW-1133">Transmembrane helix</keyword>
<feature type="transmembrane region" description="Helical" evidence="1">
    <location>
        <begin position="287"/>
        <end position="312"/>
    </location>
</feature>
<evidence type="ECO:0000313" key="2">
    <source>
        <dbReference type="EMBL" id="GAA3707296.1"/>
    </source>
</evidence>
<dbReference type="EMBL" id="BAABDC010000003">
    <property type="protein sequence ID" value="GAA3707296.1"/>
    <property type="molecule type" value="Genomic_DNA"/>
</dbReference>
<sequence>MESTLDSAGKLSVSTRPGPTLVVLTLGIVAMVACGISVVGSDALWLPAMGDRILESGSIPEGIPFAATYSADWVNTTVLGQLLFTAAHSIGSLGVIVAHTIAVLVTLTALAVEATRRGATPQRTSVMMCVVAVGAAAPLLIARAQLLSLVPFVSLLALLRREQERPSPAIWWVVPLLALWGNLHGAVLVGVAVTGCYLLFSRLRITPVTAITVGLASLLATCLNPGLLSAPRYYLGVFSGEATTDESGMWGPLSLTNPFDVLLVLAALILCASALRGRRTLWELAAGAGLLAGTVLAARNGIWLMLFLAVPAATRVARTKGHTLPASRSSQAFAATLALAFLVGASGALALRAADFRAADAESARIVAAASGHVVLAAEPLSESLAAAGATVWASNPLDAFAPPDQAAYLAFLRGDAAGARGALESAEVVVAVPGSAQARLALESGYSQSGLVGSYMLFRRV</sequence>
<keyword evidence="1" id="KW-0472">Membrane</keyword>
<feature type="transmembrane region" description="Helical" evidence="1">
    <location>
        <begin position="212"/>
        <end position="235"/>
    </location>
</feature>
<proteinExistence type="predicted"/>
<name>A0ABP7DPI0_9MICO</name>
<dbReference type="RefSeq" id="WP_344946701.1">
    <property type="nucleotide sequence ID" value="NZ_BAABDC010000003.1"/>
</dbReference>